<protein>
    <submittedName>
        <fullName evidence="2">DUF1080 domain-containing protein</fullName>
    </submittedName>
</protein>
<evidence type="ECO:0000259" key="1">
    <source>
        <dbReference type="Pfam" id="PF06439"/>
    </source>
</evidence>
<gene>
    <name evidence="2" type="ORF">E4021_14550</name>
</gene>
<dbReference type="Pfam" id="PF06439">
    <property type="entry name" value="3keto-disac_hyd"/>
    <property type="match status" value="1"/>
</dbReference>
<comment type="caution">
    <text evidence="2">The sequence shown here is derived from an EMBL/GenBank/DDBJ whole genome shotgun (WGS) entry which is preliminary data.</text>
</comment>
<keyword evidence="3" id="KW-1185">Reference proteome</keyword>
<organism evidence="2 3">
    <name type="scientific">Neolewinella litorea</name>
    <dbReference type="NCBI Taxonomy" id="2562452"/>
    <lineage>
        <taxon>Bacteria</taxon>
        <taxon>Pseudomonadati</taxon>
        <taxon>Bacteroidota</taxon>
        <taxon>Saprospiria</taxon>
        <taxon>Saprospirales</taxon>
        <taxon>Lewinellaceae</taxon>
        <taxon>Neolewinella</taxon>
    </lineage>
</organism>
<dbReference type="InterPro" id="IPR010496">
    <property type="entry name" value="AL/BT2_dom"/>
</dbReference>
<dbReference type="Gene3D" id="2.60.120.560">
    <property type="entry name" value="Exo-inulinase, domain 1"/>
    <property type="match status" value="1"/>
</dbReference>
<accession>A0A4S4NAU6</accession>
<dbReference type="AlphaFoldDB" id="A0A4S4NAU6"/>
<dbReference type="OrthoDB" id="259356at2"/>
<reference evidence="2 3" key="1">
    <citation type="submission" date="2019-04" db="EMBL/GenBank/DDBJ databases">
        <title>Lewinella litorea sp. nov., isolated from a marine sand.</title>
        <authorList>
            <person name="Yoon J.-H."/>
        </authorList>
    </citation>
    <scope>NUCLEOTIDE SEQUENCE [LARGE SCALE GENOMIC DNA]</scope>
    <source>
        <strain evidence="2 3">HSMS-39</strain>
    </source>
</reference>
<evidence type="ECO:0000313" key="2">
    <source>
        <dbReference type="EMBL" id="THH36484.1"/>
    </source>
</evidence>
<name>A0A4S4NAU6_9BACT</name>
<feature type="domain" description="3-keto-alpha-glucoside-1,2-lyase/3-keto-2-hydroxy-glucal hydratase" evidence="1">
    <location>
        <begin position="2"/>
        <end position="169"/>
    </location>
</feature>
<dbReference type="Proteomes" id="UP000308528">
    <property type="component" value="Unassembled WGS sequence"/>
</dbReference>
<evidence type="ECO:0000313" key="3">
    <source>
        <dbReference type="Proteomes" id="UP000308528"/>
    </source>
</evidence>
<sequence>MVTDSTYSRYRLHVEYKWGEKKFAPRTDAVRDAGVLFHTFDTDAFWPAALECQVQEGDTGDIWLIDSRATSTVGADAHNYSPNGAPEQRTGERYTKFARSFSWERPGWNEIVLEVDGDTARFFVNGHLVNALIQAERPTPDRAGWMPLTEGYIALQAEGAELYYRNMRLETL</sequence>
<dbReference type="GO" id="GO:0016787">
    <property type="term" value="F:hydrolase activity"/>
    <property type="evidence" value="ECO:0007669"/>
    <property type="project" value="InterPro"/>
</dbReference>
<proteinExistence type="predicted"/>
<dbReference type="EMBL" id="SRSF01000008">
    <property type="protein sequence ID" value="THH36484.1"/>
    <property type="molecule type" value="Genomic_DNA"/>
</dbReference>